<gene>
    <name evidence="2" type="ORF">DF183_09540</name>
</gene>
<dbReference type="EMBL" id="QEXO01000002">
    <property type="protein sequence ID" value="PWE14919.1"/>
    <property type="molecule type" value="Genomic_DNA"/>
</dbReference>
<dbReference type="RefSeq" id="WP_109088951.1">
    <property type="nucleotide sequence ID" value="NZ_QEXO01000002.1"/>
</dbReference>
<accession>A0A2U2BLQ9</accession>
<keyword evidence="1" id="KW-1133">Transmembrane helix</keyword>
<reference evidence="2 3" key="1">
    <citation type="submission" date="2018-05" db="EMBL/GenBank/DDBJ databases">
        <title>Genome Sequence of an Efficient Indole-Degrading Bacterium, Alcaligenes sp.YBY.</title>
        <authorList>
            <person name="Yang B."/>
        </authorList>
    </citation>
    <scope>NUCLEOTIDE SEQUENCE [LARGE SCALE GENOMIC DNA]</scope>
    <source>
        <strain evidence="2 3">YBY</strain>
    </source>
</reference>
<dbReference type="Proteomes" id="UP000245216">
    <property type="component" value="Unassembled WGS sequence"/>
</dbReference>
<feature type="transmembrane region" description="Helical" evidence="1">
    <location>
        <begin position="50"/>
        <end position="70"/>
    </location>
</feature>
<evidence type="ECO:0000256" key="1">
    <source>
        <dbReference type="SAM" id="Phobius"/>
    </source>
</evidence>
<keyword evidence="1" id="KW-0812">Transmembrane</keyword>
<sequence length="136" mass="16062">MSDVSNKHKHLEFIQASISRMSGNLFLLKGWSVTLIAALFALAAKDTNKAYIVVAYFPLFIFWFLDGYFLSMERRFRSLYEHVRQLKEEDIDFSMNTEPYKSDPRNQWISTLFSRTLFPYYVTLALLMILLSLFLH</sequence>
<reference evidence="2 3" key="2">
    <citation type="submission" date="2018-05" db="EMBL/GenBank/DDBJ databases">
        <authorList>
            <person name="Lanie J.A."/>
            <person name="Ng W.-L."/>
            <person name="Kazmierczak K.M."/>
            <person name="Andrzejewski T.M."/>
            <person name="Davidsen T.M."/>
            <person name="Wayne K.J."/>
            <person name="Tettelin H."/>
            <person name="Glass J.I."/>
            <person name="Rusch D."/>
            <person name="Podicherti R."/>
            <person name="Tsui H.-C.T."/>
            <person name="Winkler M.E."/>
        </authorList>
    </citation>
    <scope>NUCLEOTIDE SEQUENCE [LARGE SCALE GENOMIC DNA]</scope>
    <source>
        <strain evidence="2 3">YBY</strain>
    </source>
</reference>
<comment type="caution">
    <text evidence="2">The sequence shown here is derived from an EMBL/GenBank/DDBJ whole genome shotgun (WGS) entry which is preliminary data.</text>
</comment>
<protein>
    <submittedName>
        <fullName evidence="2">Uncharacterized protein</fullName>
    </submittedName>
</protein>
<evidence type="ECO:0000313" key="2">
    <source>
        <dbReference type="EMBL" id="PWE14919.1"/>
    </source>
</evidence>
<feature type="transmembrane region" description="Helical" evidence="1">
    <location>
        <begin position="21"/>
        <end position="44"/>
    </location>
</feature>
<evidence type="ECO:0000313" key="3">
    <source>
        <dbReference type="Proteomes" id="UP000245216"/>
    </source>
</evidence>
<feature type="transmembrane region" description="Helical" evidence="1">
    <location>
        <begin position="117"/>
        <end position="135"/>
    </location>
</feature>
<proteinExistence type="predicted"/>
<keyword evidence="1" id="KW-0472">Membrane</keyword>
<name>A0A2U2BLQ9_ALCFA</name>
<organism evidence="2 3">
    <name type="scientific">Alcaligenes faecalis</name>
    <dbReference type="NCBI Taxonomy" id="511"/>
    <lineage>
        <taxon>Bacteria</taxon>
        <taxon>Pseudomonadati</taxon>
        <taxon>Pseudomonadota</taxon>
        <taxon>Betaproteobacteria</taxon>
        <taxon>Burkholderiales</taxon>
        <taxon>Alcaligenaceae</taxon>
        <taxon>Alcaligenes</taxon>
    </lineage>
</organism>
<dbReference type="AlphaFoldDB" id="A0A2U2BLQ9"/>